<dbReference type="EMBL" id="JAWWNJ010000033">
    <property type="protein sequence ID" value="KAK7025666.1"/>
    <property type="molecule type" value="Genomic_DNA"/>
</dbReference>
<keyword evidence="6" id="KW-1133">Transmembrane helix</keyword>
<accession>A0AAW0BGX3</accession>
<dbReference type="PANTHER" id="PTHR46910:SF3">
    <property type="entry name" value="HALOTOLERANCE PROTEIN 9-RELATED"/>
    <property type="match status" value="1"/>
</dbReference>
<feature type="region of interest" description="Disordered" evidence="5">
    <location>
        <begin position="1"/>
        <end position="31"/>
    </location>
</feature>
<dbReference type="Proteomes" id="UP001362999">
    <property type="component" value="Unassembled WGS sequence"/>
</dbReference>
<dbReference type="InterPro" id="IPR050987">
    <property type="entry name" value="AtrR-like"/>
</dbReference>
<sequence length="652" mass="72866">MKANKNGDGQSSGQVSVRGSNPRHPRPLARAREACTRCRAQKTKCDSKHPKCTPCDAAGVVCAQHDRLRNTVTPGGHLENIEVQLAQCQLLLQRCIPGFNLNDLDIMLAHEGIGTPSIHNVGSYAQACWSPGLTIPNLNSIHSNRAMHHDIRQLPLAALHDNPNDKSNRSAPEAQFVDSTDVLPSQVIGNLSGSTQTTSCISANMTPSFGTALFGTPIDVWLPEDRIMANDIVNIYSSRLNPHRPVVIRDDFDKALDRLYASQMASTTHSSTYHDPGFLCTFYLVLALGTLSKPNSHLFHTHVDPSSWHQFHVAPPDWPDHDQLFKRALSVKSDLRVTISSLQALILLHWYSQAERQNRTLWRLVGTLVRLSIEKRRLFGEEECILRTNLWAIVLIHDRATSLVLGRPLNIVVSDFSTPRPSQSNSHEALISEALMRSAKRIFQKLSKLRGSLRSMDDTDEGLRLLKIEVAQLHLLRALFCSPKLNYWCRHKALVDAIVTSHNVIMLRTQLIRFPDIGFFTCLSALYIAATVIVYGQISRCGCLTRQTATADVWRALEMLPQHWRSRGEGKNISVSRPLIYELASKVMSIDLGSIQPVISSALLPEPEWDDYPTIPPPLPDTAAERDAARRIIDDISTVWFFPDEDGMVQMS</sequence>
<feature type="compositionally biased region" description="Low complexity" evidence="5">
    <location>
        <begin position="7"/>
        <end position="20"/>
    </location>
</feature>
<proteinExistence type="predicted"/>
<dbReference type="PROSITE" id="PS00463">
    <property type="entry name" value="ZN2_CY6_FUNGAL_1"/>
    <property type="match status" value="1"/>
</dbReference>
<keyword evidence="6" id="KW-0812">Transmembrane</keyword>
<comment type="subcellular location">
    <subcellularLocation>
        <location evidence="1">Nucleus</location>
    </subcellularLocation>
</comment>
<gene>
    <name evidence="8" type="ORF">R3P38DRAFT_3269382</name>
</gene>
<dbReference type="CDD" id="cd12148">
    <property type="entry name" value="fungal_TF_MHR"/>
    <property type="match status" value="1"/>
</dbReference>
<evidence type="ECO:0000256" key="3">
    <source>
        <dbReference type="ARBA" id="ARBA00023125"/>
    </source>
</evidence>
<reference evidence="8 9" key="1">
    <citation type="journal article" date="2024" name="J Genomics">
        <title>Draft genome sequencing and assembly of Favolaschia claudopus CIRM-BRFM 2984 isolated from oak limbs.</title>
        <authorList>
            <person name="Navarro D."/>
            <person name="Drula E."/>
            <person name="Chaduli D."/>
            <person name="Cazenave R."/>
            <person name="Ahrendt S."/>
            <person name="Wang J."/>
            <person name="Lipzen A."/>
            <person name="Daum C."/>
            <person name="Barry K."/>
            <person name="Grigoriev I.V."/>
            <person name="Favel A."/>
            <person name="Rosso M.N."/>
            <person name="Martin F."/>
        </authorList>
    </citation>
    <scope>NUCLEOTIDE SEQUENCE [LARGE SCALE GENOMIC DNA]</scope>
    <source>
        <strain evidence="8 9">CIRM-BRFM 2984</strain>
    </source>
</reference>
<dbReference type="CDD" id="cd00067">
    <property type="entry name" value="GAL4"/>
    <property type="match status" value="1"/>
</dbReference>
<comment type="caution">
    <text evidence="8">The sequence shown here is derived from an EMBL/GenBank/DDBJ whole genome shotgun (WGS) entry which is preliminary data.</text>
</comment>
<dbReference type="Pfam" id="PF04082">
    <property type="entry name" value="Fungal_trans"/>
    <property type="match status" value="1"/>
</dbReference>
<dbReference type="GO" id="GO:0005634">
    <property type="term" value="C:nucleus"/>
    <property type="evidence" value="ECO:0007669"/>
    <property type="project" value="UniProtKB-SubCell"/>
</dbReference>
<name>A0AAW0BGX3_9AGAR</name>
<keyword evidence="9" id="KW-1185">Reference proteome</keyword>
<organism evidence="8 9">
    <name type="scientific">Favolaschia claudopus</name>
    <dbReference type="NCBI Taxonomy" id="2862362"/>
    <lineage>
        <taxon>Eukaryota</taxon>
        <taxon>Fungi</taxon>
        <taxon>Dikarya</taxon>
        <taxon>Basidiomycota</taxon>
        <taxon>Agaricomycotina</taxon>
        <taxon>Agaricomycetes</taxon>
        <taxon>Agaricomycetidae</taxon>
        <taxon>Agaricales</taxon>
        <taxon>Marasmiineae</taxon>
        <taxon>Mycenaceae</taxon>
        <taxon>Favolaschia</taxon>
    </lineage>
</organism>
<evidence type="ECO:0000256" key="6">
    <source>
        <dbReference type="SAM" id="Phobius"/>
    </source>
</evidence>
<dbReference type="Pfam" id="PF00172">
    <property type="entry name" value="Zn_clus"/>
    <property type="match status" value="1"/>
</dbReference>
<feature type="domain" description="Zn(2)-C6 fungal-type" evidence="7">
    <location>
        <begin position="34"/>
        <end position="64"/>
    </location>
</feature>
<dbReference type="AlphaFoldDB" id="A0AAW0BGX3"/>
<keyword evidence="4" id="KW-0539">Nucleus</keyword>
<dbReference type="InterPro" id="IPR001138">
    <property type="entry name" value="Zn2Cys6_DnaBD"/>
</dbReference>
<dbReference type="PANTHER" id="PTHR46910">
    <property type="entry name" value="TRANSCRIPTION FACTOR PDR1"/>
    <property type="match status" value="1"/>
</dbReference>
<dbReference type="SMART" id="SM00066">
    <property type="entry name" value="GAL4"/>
    <property type="match status" value="1"/>
</dbReference>
<dbReference type="SUPFAM" id="SSF57701">
    <property type="entry name" value="Zn2/Cys6 DNA-binding domain"/>
    <property type="match status" value="1"/>
</dbReference>
<dbReference type="Gene3D" id="4.10.240.10">
    <property type="entry name" value="Zn(2)-C6 fungal-type DNA-binding domain"/>
    <property type="match status" value="1"/>
</dbReference>
<dbReference type="GO" id="GO:0000981">
    <property type="term" value="F:DNA-binding transcription factor activity, RNA polymerase II-specific"/>
    <property type="evidence" value="ECO:0007669"/>
    <property type="project" value="InterPro"/>
</dbReference>
<evidence type="ECO:0000313" key="8">
    <source>
        <dbReference type="EMBL" id="KAK7025666.1"/>
    </source>
</evidence>
<keyword evidence="3" id="KW-0238">DNA-binding</keyword>
<evidence type="ECO:0000259" key="7">
    <source>
        <dbReference type="PROSITE" id="PS50048"/>
    </source>
</evidence>
<keyword evidence="2" id="KW-0479">Metal-binding</keyword>
<keyword evidence="6" id="KW-0472">Membrane</keyword>
<feature type="transmembrane region" description="Helical" evidence="6">
    <location>
        <begin position="517"/>
        <end position="536"/>
    </location>
</feature>
<dbReference type="SMART" id="SM00906">
    <property type="entry name" value="Fungal_trans"/>
    <property type="match status" value="1"/>
</dbReference>
<protein>
    <submittedName>
        <fullName evidence="8">Zn(2)-C6 fungal-type domain-containing protein</fullName>
    </submittedName>
</protein>
<dbReference type="InterPro" id="IPR036864">
    <property type="entry name" value="Zn2-C6_fun-type_DNA-bd_sf"/>
</dbReference>
<evidence type="ECO:0000256" key="4">
    <source>
        <dbReference type="ARBA" id="ARBA00023242"/>
    </source>
</evidence>
<dbReference type="PROSITE" id="PS50048">
    <property type="entry name" value="ZN2_CY6_FUNGAL_2"/>
    <property type="match status" value="1"/>
</dbReference>
<evidence type="ECO:0000256" key="5">
    <source>
        <dbReference type="SAM" id="MobiDB-lite"/>
    </source>
</evidence>
<dbReference type="GO" id="GO:0006351">
    <property type="term" value="P:DNA-templated transcription"/>
    <property type="evidence" value="ECO:0007669"/>
    <property type="project" value="InterPro"/>
</dbReference>
<evidence type="ECO:0000256" key="2">
    <source>
        <dbReference type="ARBA" id="ARBA00022723"/>
    </source>
</evidence>
<evidence type="ECO:0000256" key="1">
    <source>
        <dbReference type="ARBA" id="ARBA00004123"/>
    </source>
</evidence>
<evidence type="ECO:0000313" key="9">
    <source>
        <dbReference type="Proteomes" id="UP001362999"/>
    </source>
</evidence>
<dbReference type="InterPro" id="IPR007219">
    <property type="entry name" value="XnlR_reg_dom"/>
</dbReference>
<dbReference type="GO" id="GO:0008270">
    <property type="term" value="F:zinc ion binding"/>
    <property type="evidence" value="ECO:0007669"/>
    <property type="project" value="InterPro"/>
</dbReference>
<dbReference type="GO" id="GO:0003677">
    <property type="term" value="F:DNA binding"/>
    <property type="evidence" value="ECO:0007669"/>
    <property type="project" value="UniProtKB-KW"/>
</dbReference>